<dbReference type="AlphaFoldDB" id="A0AA38RBW1"/>
<protein>
    <submittedName>
        <fullName evidence="12">Acid protease</fullName>
    </submittedName>
</protein>
<dbReference type="Proteomes" id="UP001174691">
    <property type="component" value="Unassembled WGS sequence"/>
</dbReference>
<dbReference type="PRINTS" id="PR00792">
    <property type="entry name" value="PEPSIN"/>
</dbReference>
<dbReference type="GO" id="GO:0004190">
    <property type="term" value="F:aspartic-type endopeptidase activity"/>
    <property type="evidence" value="ECO:0007669"/>
    <property type="project" value="UniProtKB-KW"/>
</dbReference>
<feature type="compositionally biased region" description="Gly residues" evidence="8">
    <location>
        <begin position="466"/>
        <end position="486"/>
    </location>
</feature>
<feature type="chain" id="PRO_5041383600" evidence="10">
    <location>
        <begin position="20"/>
        <end position="520"/>
    </location>
</feature>
<evidence type="ECO:0000256" key="8">
    <source>
        <dbReference type="SAM" id="MobiDB-lite"/>
    </source>
</evidence>
<sequence>MRSACALAVGGLLIGSAKAGSPVPGVVQWQIEKKASPISELLRKRADTYEEVITNERMRGGYFATCAIGTPYQNLTLQLDTGSSDTWVPDTTAEACQGTRSDPQGCAFGAFDPAKSSTFVDVGKGDFDISYVDGSHSRGDYFSDRFEIGGAVVNVTMGLGIDTDIAYGLVGVGYALNEANVSNTQSVSSAYPNLPVTMEQEGLINSIAYSLWLNDLDSSTGNILFGGIDTAKYKGDLTRIHIYPDPRTNAYTSFLVALTSIQAVSPSGTDNLTSREFPIPVVLDSGTTLSYLPTDLAMQIWHEVGAVYTASLDLALLPCSMAQSAGVFSFGFAGPSGPRINVDMTELVLPLTTGAAPKFASGPYKGQAACEFGIQNFSSDPFLLGDTFLRSAYVVYDLINNEVGIAATDFNSTDSEIVAFPSYGAEIPSATLAPAQSQATAKPSVTTPAYVASAGFLETATASPNSGGGDGGSGSSDGGDGQGKGENAGWRAPPFDWARVMVVGLCMLFVMVGSGTFLLS</sequence>
<dbReference type="SUPFAM" id="SSF50630">
    <property type="entry name" value="Acid proteases"/>
    <property type="match status" value="1"/>
</dbReference>
<feature type="signal peptide" evidence="10">
    <location>
        <begin position="1"/>
        <end position="19"/>
    </location>
</feature>
<evidence type="ECO:0000256" key="1">
    <source>
        <dbReference type="ARBA" id="ARBA00007447"/>
    </source>
</evidence>
<keyword evidence="9" id="KW-1133">Transmembrane helix</keyword>
<keyword evidence="5 7" id="KW-0378">Hydrolase</keyword>
<evidence type="ECO:0000256" key="2">
    <source>
        <dbReference type="ARBA" id="ARBA00022670"/>
    </source>
</evidence>
<name>A0AA38RBW1_9PEZI</name>
<keyword evidence="2 7" id="KW-0645">Protease</keyword>
<evidence type="ECO:0000259" key="11">
    <source>
        <dbReference type="PROSITE" id="PS51767"/>
    </source>
</evidence>
<accession>A0AA38RBW1</accession>
<dbReference type="PANTHER" id="PTHR47966:SF65">
    <property type="entry name" value="ASPARTIC-TYPE ENDOPEPTIDASE"/>
    <property type="match status" value="1"/>
</dbReference>
<reference evidence="12" key="1">
    <citation type="submission" date="2022-07" db="EMBL/GenBank/DDBJ databases">
        <title>Fungi with potential for degradation of polypropylene.</title>
        <authorList>
            <person name="Gostincar C."/>
        </authorList>
    </citation>
    <scope>NUCLEOTIDE SEQUENCE</scope>
    <source>
        <strain evidence="12">EXF-13287</strain>
    </source>
</reference>
<keyword evidence="4 7" id="KW-0064">Aspartyl protease</keyword>
<keyword evidence="9" id="KW-0812">Transmembrane</keyword>
<evidence type="ECO:0000256" key="4">
    <source>
        <dbReference type="ARBA" id="ARBA00022750"/>
    </source>
</evidence>
<feature type="active site" evidence="6">
    <location>
        <position position="80"/>
    </location>
</feature>
<keyword evidence="9" id="KW-0472">Membrane</keyword>
<dbReference type="InterPro" id="IPR001461">
    <property type="entry name" value="Aspartic_peptidase_A1"/>
</dbReference>
<evidence type="ECO:0000256" key="7">
    <source>
        <dbReference type="RuleBase" id="RU000454"/>
    </source>
</evidence>
<evidence type="ECO:0000256" key="5">
    <source>
        <dbReference type="ARBA" id="ARBA00022801"/>
    </source>
</evidence>
<proteinExistence type="inferred from homology"/>
<dbReference type="InterPro" id="IPR021109">
    <property type="entry name" value="Peptidase_aspartic_dom_sf"/>
</dbReference>
<evidence type="ECO:0000313" key="12">
    <source>
        <dbReference type="EMBL" id="KAJ9142281.1"/>
    </source>
</evidence>
<feature type="domain" description="Peptidase A1" evidence="11">
    <location>
        <begin position="62"/>
        <end position="406"/>
    </location>
</feature>
<comment type="similarity">
    <text evidence="1 7">Belongs to the peptidase A1 family.</text>
</comment>
<dbReference type="PROSITE" id="PS51767">
    <property type="entry name" value="PEPTIDASE_A1"/>
    <property type="match status" value="1"/>
</dbReference>
<feature type="transmembrane region" description="Helical" evidence="9">
    <location>
        <begin position="497"/>
        <end position="519"/>
    </location>
</feature>
<gene>
    <name evidence="12" type="ORF">NKR19_g7273</name>
</gene>
<evidence type="ECO:0000256" key="3">
    <source>
        <dbReference type="ARBA" id="ARBA00022729"/>
    </source>
</evidence>
<dbReference type="InterPro" id="IPR033876">
    <property type="entry name" value="SAP-like"/>
</dbReference>
<evidence type="ECO:0000256" key="6">
    <source>
        <dbReference type="PIRSR" id="PIRSR601461-1"/>
    </source>
</evidence>
<comment type="caution">
    <text evidence="12">The sequence shown here is derived from an EMBL/GenBank/DDBJ whole genome shotgun (WGS) entry which is preliminary data.</text>
</comment>
<evidence type="ECO:0000256" key="10">
    <source>
        <dbReference type="SAM" id="SignalP"/>
    </source>
</evidence>
<feature type="region of interest" description="Disordered" evidence="8">
    <location>
        <begin position="462"/>
        <end position="490"/>
    </location>
</feature>
<organism evidence="12 13">
    <name type="scientific">Coniochaeta hoffmannii</name>
    <dbReference type="NCBI Taxonomy" id="91930"/>
    <lineage>
        <taxon>Eukaryota</taxon>
        <taxon>Fungi</taxon>
        <taxon>Dikarya</taxon>
        <taxon>Ascomycota</taxon>
        <taxon>Pezizomycotina</taxon>
        <taxon>Sordariomycetes</taxon>
        <taxon>Sordariomycetidae</taxon>
        <taxon>Coniochaetales</taxon>
        <taxon>Coniochaetaceae</taxon>
        <taxon>Coniochaeta</taxon>
    </lineage>
</organism>
<dbReference type="PROSITE" id="PS00141">
    <property type="entry name" value="ASP_PROTEASE"/>
    <property type="match status" value="1"/>
</dbReference>
<keyword evidence="13" id="KW-1185">Reference proteome</keyword>
<evidence type="ECO:0000256" key="9">
    <source>
        <dbReference type="SAM" id="Phobius"/>
    </source>
</evidence>
<keyword evidence="3 10" id="KW-0732">Signal</keyword>
<dbReference type="CDD" id="cd05474">
    <property type="entry name" value="SAP_like"/>
    <property type="match status" value="1"/>
</dbReference>
<dbReference type="Gene3D" id="2.40.70.10">
    <property type="entry name" value="Acid Proteases"/>
    <property type="match status" value="2"/>
</dbReference>
<dbReference type="PANTHER" id="PTHR47966">
    <property type="entry name" value="BETA-SITE APP-CLEAVING ENZYME, ISOFORM A-RELATED"/>
    <property type="match status" value="1"/>
</dbReference>
<dbReference type="InterPro" id="IPR033121">
    <property type="entry name" value="PEPTIDASE_A1"/>
</dbReference>
<evidence type="ECO:0000313" key="13">
    <source>
        <dbReference type="Proteomes" id="UP001174691"/>
    </source>
</evidence>
<dbReference type="EMBL" id="JANBVN010000124">
    <property type="protein sequence ID" value="KAJ9142281.1"/>
    <property type="molecule type" value="Genomic_DNA"/>
</dbReference>
<dbReference type="GO" id="GO:0006508">
    <property type="term" value="P:proteolysis"/>
    <property type="evidence" value="ECO:0007669"/>
    <property type="project" value="UniProtKB-KW"/>
</dbReference>
<dbReference type="Pfam" id="PF00026">
    <property type="entry name" value="Asp"/>
    <property type="match status" value="1"/>
</dbReference>
<feature type="active site" evidence="6">
    <location>
        <position position="284"/>
    </location>
</feature>
<dbReference type="InterPro" id="IPR001969">
    <property type="entry name" value="Aspartic_peptidase_AS"/>
</dbReference>